<evidence type="ECO:0000256" key="5">
    <source>
        <dbReference type="ARBA" id="ARBA00022833"/>
    </source>
</evidence>
<dbReference type="EMBL" id="JADGJD010002093">
    <property type="protein sequence ID" value="KAJ3035021.1"/>
    <property type="molecule type" value="Genomic_DNA"/>
</dbReference>
<dbReference type="InterPro" id="IPR033599">
    <property type="entry name" value="TAF1B/Rrn7"/>
</dbReference>
<proteinExistence type="inferred from homology"/>
<dbReference type="PANTHER" id="PTHR31576">
    <property type="entry name" value="TATA BOX-BINDING PROTEIN-ASSOCIATED FACTOR RNA POLYMERASE I SUBUNIT B"/>
    <property type="match status" value="1"/>
</dbReference>
<comment type="subcellular location">
    <subcellularLocation>
        <location evidence="1">Nucleus</location>
        <location evidence="1">Nucleolus</location>
    </subcellularLocation>
</comment>
<evidence type="ECO:0000259" key="11">
    <source>
        <dbReference type="Pfam" id="PF11781"/>
    </source>
</evidence>
<evidence type="ECO:0000256" key="9">
    <source>
        <dbReference type="ARBA" id="ARBA00023242"/>
    </source>
</evidence>
<feature type="domain" description="Rrn7/TAF1B C-terminal cyclin" evidence="13">
    <location>
        <begin position="248"/>
        <end position="365"/>
    </location>
</feature>
<feature type="compositionally biased region" description="Low complexity" evidence="10">
    <location>
        <begin position="145"/>
        <end position="173"/>
    </location>
</feature>
<feature type="region of interest" description="Disordered" evidence="10">
    <location>
        <begin position="449"/>
        <end position="472"/>
    </location>
</feature>
<keyword evidence="7" id="KW-0238">DNA-binding</keyword>
<evidence type="ECO:0000256" key="10">
    <source>
        <dbReference type="SAM" id="MobiDB-lite"/>
    </source>
</evidence>
<dbReference type="GO" id="GO:0001164">
    <property type="term" value="F:RNA polymerase I core promoter sequence-specific DNA binding"/>
    <property type="evidence" value="ECO:0007669"/>
    <property type="project" value="InterPro"/>
</dbReference>
<keyword evidence="6" id="KW-0805">Transcription regulation</keyword>
<sequence length="533" mass="60491">MKKPPCPICRSKKWRKDASGFYVCQYGHQLKGYQEELGDDEALAAMNSRVLKRKRKKRRKDRKDHKRAVFETSSSPPLTVAFEICQCILKAQVEWLISQKKFPKELETAVLHLWLLYLETRTMSFDDREKPVIEEIEWQQSSQASGTSGDESERSSGSGLSRSSTGTAASSTAARKEYERHPAGRSFTLVFCYLGCIMLRLPVVVADLHRWAATGEMIYFDESPAIPETLYTDFPQVRKWCMQHQRYLPSVSDIGSESHRMIHRLKKKYGLSFPAVNRPMFLLRMMNELLLPVEIYAFVCRLIQLVDGFKPALLFGPEERPQLVAYIIIALKLFYGLDGKLRAPPEFGDAWPVDEWLETLTDRSKQPTLFATLKSDSVELQSSDDLDGYIQFAKTLFAGQKQQKETNVKGYQAFHQNVHHTHAPETPPDPHANPPDTTSLRQQRLNLYNKTPNSSTSPPTDQQALPAPGSSYPIFSANDHHGAYPSALGTLIEKCCEIIGESTETLGKHINIIEKKLRPDALWAARLTAEEVE</sequence>
<keyword evidence="3" id="KW-0479">Metal-binding</keyword>
<keyword evidence="9" id="KW-0539">Nucleus</keyword>
<dbReference type="InterPro" id="IPR021752">
    <property type="entry name" value="TF_Rrn7_Zf"/>
</dbReference>
<comment type="caution">
    <text evidence="14">The sequence shown here is derived from an EMBL/GenBank/DDBJ whole genome shotgun (WGS) entry which is preliminary data.</text>
</comment>
<feature type="region of interest" description="Disordered" evidence="10">
    <location>
        <begin position="136"/>
        <end position="177"/>
    </location>
</feature>
<feature type="compositionally biased region" description="Polar residues" evidence="10">
    <location>
        <begin position="449"/>
        <end position="463"/>
    </location>
</feature>
<protein>
    <submittedName>
        <fullName evidence="14">Pol I core factor CF</fullName>
    </submittedName>
</protein>
<keyword evidence="5" id="KW-0862">Zinc</keyword>
<accession>A0AAD5WXG8</accession>
<dbReference type="PANTHER" id="PTHR31576:SF2">
    <property type="entry name" value="TATA BOX-BINDING PROTEIN-ASSOCIATED FACTOR RNA POLYMERASE I SUBUNIT B"/>
    <property type="match status" value="1"/>
</dbReference>
<dbReference type="InterPro" id="IPR048538">
    <property type="entry name" value="Rrn7_cyclin_C"/>
</dbReference>
<evidence type="ECO:0000256" key="7">
    <source>
        <dbReference type="ARBA" id="ARBA00023125"/>
    </source>
</evidence>
<gene>
    <name evidence="14" type="primary">RRN7</name>
    <name evidence="14" type="ORF">HK097_004321</name>
</gene>
<name>A0AAD5WXG8_9FUNG</name>
<evidence type="ECO:0000256" key="3">
    <source>
        <dbReference type="ARBA" id="ARBA00022723"/>
    </source>
</evidence>
<feature type="domain" description="Rrn7/TAF1B N-terminal cyclin" evidence="12">
    <location>
        <begin position="86"/>
        <end position="227"/>
    </location>
</feature>
<evidence type="ECO:0000313" key="14">
    <source>
        <dbReference type="EMBL" id="KAJ3035021.1"/>
    </source>
</evidence>
<dbReference type="Pfam" id="PF20644">
    <property type="entry name" value="Rrn7_cyclin_N"/>
    <property type="match status" value="1"/>
</dbReference>
<dbReference type="InterPro" id="IPR048540">
    <property type="entry name" value="Rrn7_cyclin_N"/>
</dbReference>
<evidence type="ECO:0000256" key="4">
    <source>
        <dbReference type="ARBA" id="ARBA00022771"/>
    </source>
</evidence>
<feature type="region of interest" description="Disordered" evidence="10">
    <location>
        <begin position="420"/>
        <end position="439"/>
    </location>
</feature>
<dbReference type="GO" id="GO:0042790">
    <property type="term" value="P:nucleolar large rRNA transcription by RNA polymerase I"/>
    <property type="evidence" value="ECO:0007669"/>
    <property type="project" value="TreeGrafter"/>
</dbReference>
<reference evidence="14" key="1">
    <citation type="submission" date="2020-05" db="EMBL/GenBank/DDBJ databases">
        <title>Phylogenomic resolution of chytrid fungi.</title>
        <authorList>
            <person name="Stajich J.E."/>
            <person name="Amses K."/>
            <person name="Simmons R."/>
            <person name="Seto K."/>
            <person name="Myers J."/>
            <person name="Bonds A."/>
            <person name="Quandt C.A."/>
            <person name="Barry K."/>
            <person name="Liu P."/>
            <person name="Grigoriev I."/>
            <person name="Longcore J.E."/>
            <person name="James T.Y."/>
        </authorList>
    </citation>
    <scope>NUCLEOTIDE SEQUENCE</scope>
    <source>
        <strain evidence="14">JEL0318</strain>
    </source>
</reference>
<keyword evidence="15" id="KW-1185">Reference proteome</keyword>
<evidence type="ECO:0000259" key="13">
    <source>
        <dbReference type="Pfam" id="PF20645"/>
    </source>
</evidence>
<feature type="domain" description="RRN7-type" evidence="11">
    <location>
        <begin position="2"/>
        <end position="32"/>
    </location>
</feature>
<evidence type="ECO:0000313" key="15">
    <source>
        <dbReference type="Proteomes" id="UP001212841"/>
    </source>
</evidence>
<evidence type="ECO:0000256" key="8">
    <source>
        <dbReference type="ARBA" id="ARBA00023163"/>
    </source>
</evidence>
<dbReference type="AlphaFoldDB" id="A0AAD5WXG8"/>
<evidence type="ECO:0000259" key="12">
    <source>
        <dbReference type="Pfam" id="PF20644"/>
    </source>
</evidence>
<dbReference type="GO" id="GO:0070860">
    <property type="term" value="C:RNA polymerase I core factor complex"/>
    <property type="evidence" value="ECO:0007669"/>
    <property type="project" value="InterPro"/>
</dbReference>
<evidence type="ECO:0000256" key="1">
    <source>
        <dbReference type="ARBA" id="ARBA00004604"/>
    </source>
</evidence>
<keyword evidence="8" id="KW-0804">Transcription</keyword>
<dbReference type="GO" id="GO:0008270">
    <property type="term" value="F:zinc ion binding"/>
    <property type="evidence" value="ECO:0007669"/>
    <property type="project" value="UniProtKB-KW"/>
</dbReference>
<dbReference type="Pfam" id="PF20645">
    <property type="entry name" value="Rrn7_cyclin_C"/>
    <property type="match status" value="1"/>
</dbReference>
<keyword evidence="4" id="KW-0863">Zinc-finger</keyword>
<evidence type="ECO:0000256" key="2">
    <source>
        <dbReference type="ARBA" id="ARBA00006899"/>
    </source>
</evidence>
<evidence type="ECO:0000256" key="6">
    <source>
        <dbReference type="ARBA" id="ARBA00023015"/>
    </source>
</evidence>
<comment type="similarity">
    <text evidence="2">Belongs to the RRN7/TAF1B family.</text>
</comment>
<dbReference type="Pfam" id="PF11781">
    <property type="entry name" value="Zn_ribbon_RRN7"/>
    <property type="match status" value="1"/>
</dbReference>
<dbReference type="Proteomes" id="UP001212841">
    <property type="component" value="Unassembled WGS sequence"/>
</dbReference>
<organism evidence="14 15">
    <name type="scientific">Rhizophlyctis rosea</name>
    <dbReference type="NCBI Taxonomy" id="64517"/>
    <lineage>
        <taxon>Eukaryota</taxon>
        <taxon>Fungi</taxon>
        <taxon>Fungi incertae sedis</taxon>
        <taxon>Chytridiomycota</taxon>
        <taxon>Chytridiomycota incertae sedis</taxon>
        <taxon>Chytridiomycetes</taxon>
        <taxon>Rhizophlyctidales</taxon>
        <taxon>Rhizophlyctidaceae</taxon>
        <taxon>Rhizophlyctis</taxon>
    </lineage>
</organism>